<dbReference type="InterPro" id="IPR001387">
    <property type="entry name" value="Cro/C1-type_HTH"/>
</dbReference>
<keyword evidence="9" id="KW-1185">Reference proteome</keyword>
<dbReference type="PANTHER" id="PTHR46797">
    <property type="entry name" value="HTH-TYPE TRANSCRIPTIONAL REGULATOR"/>
    <property type="match status" value="1"/>
</dbReference>
<dbReference type="SMART" id="SM00530">
    <property type="entry name" value="HTH_XRE"/>
    <property type="match status" value="1"/>
</dbReference>
<feature type="transmembrane region" description="Helical" evidence="6">
    <location>
        <begin position="100"/>
        <end position="120"/>
    </location>
</feature>
<dbReference type="CDD" id="cd00093">
    <property type="entry name" value="HTH_XRE"/>
    <property type="match status" value="1"/>
</dbReference>
<dbReference type="InterPro" id="IPR010982">
    <property type="entry name" value="Lambda_DNA-bd_dom_sf"/>
</dbReference>
<feature type="transmembrane region" description="Helical" evidence="6">
    <location>
        <begin position="132"/>
        <end position="151"/>
    </location>
</feature>
<accession>A0ABN1JYV7</accession>
<sequence>MSTMNVSNYFLNLTRVNKGDTMSRLKKIREKLNITQEELAEKSGVSVRTIQRIEAGTEPKGYTLKSLAKALEIEENSLLLEQDETIESDLGVLKLINFSALPFTVIPPLNIIVPLIIMFVKKEFNAITKQLVTIQIVWTILAVIIFMAASFLKNWLDLNSKSILVVMIFLLLSNLFIVIRNAFEIDKKGRLYFQLKFSII</sequence>
<dbReference type="PANTHER" id="PTHR46797:SF19">
    <property type="entry name" value="BLL2473 PROTEIN"/>
    <property type="match status" value="1"/>
</dbReference>
<organism evidence="8 9">
    <name type="scientific">Gaetbulibacter jejuensis</name>
    <dbReference type="NCBI Taxonomy" id="584607"/>
    <lineage>
        <taxon>Bacteria</taxon>
        <taxon>Pseudomonadati</taxon>
        <taxon>Bacteroidota</taxon>
        <taxon>Flavobacteriia</taxon>
        <taxon>Flavobacteriales</taxon>
        <taxon>Flavobacteriaceae</taxon>
        <taxon>Gaetbulibacter</taxon>
    </lineage>
</organism>
<evidence type="ECO:0000256" key="2">
    <source>
        <dbReference type="ARBA" id="ARBA00022692"/>
    </source>
</evidence>
<reference evidence="8 9" key="1">
    <citation type="journal article" date="2019" name="Int. J. Syst. Evol. Microbiol.">
        <title>The Global Catalogue of Microorganisms (GCM) 10K type strain sequencing project: providing services to taxonomists for standard genome sequencing and annotation.</title>
        <authorList>
            <consortium name="The Broad Institute Genomics Platform"/>
            <consortium name="The Broad Institute Genome Sequencing Center for Infectious Disease"/>
            <person name="Wu L."/>
            <person name="Ma J."/>
        </authorList>
    </citation>
    <scope>NUCLEOTIDE SEQUENCE [LARGE SCALE GENOMIC DNA]</scope>
    <source>
        <strain evidence="8 9">JCM 15976</strain>
    </source>
</reference>
<evidence type="ECO:0000256" key="1">
    <source>
        <dbReference type="ARBA" id="ARBA00004141"/>
    </source>
</evidence>
<evidence type="ECO:0000313" key="8">
    <source>
        <dbReference type="EMBL" id="GAA0749748.1"/>
    </source>
</evidence>
<comment type="caution">
    <text evidence="8">The sequence shown here is derived from an EMBL/GenBank/DDBJ whole genome shotgun (WGS) entry which is preliminary data.</text>
</comment>
<dbReference type="EMBL" id="BAAAGF010000005">
    <property type="protein sequence ID" value="GAA0749748.1"/>
    <property type="molecule type" value="Genomic_DNA"/>
</dbReference>
<keyword evidence="3 6" id="KW-1133">Transmembrane helix</keyword>
<evidence type="ECO:0000256" key="5">
    <source>
        <dbReference type="ARBA" id="ARBA00023136"/>
    </source>
</evidence>
<evidence type="ECO:0000259" key="7">
    <source>
        <dbReference type="PROSITE" id="PS50943"/>
    </source>
</evidence>
<keyword evidence="4" id="KW-0238">DNA-binding</keyword>
<dbReference type="Proteomes" id="UP001500736">
    <property type="component" value="Unassembled WGS sequence"/>
</dbReference>
<feature type="domain" description="HTH cro/C1-type" evidence="7">
    <location>
        <begin position="25"/>
        <end position="78"/>
    </location>
</feature>
<evidence type="ECO:0000256" key="6">
    <source>
        <dbReference type="SAM" id="Phobius"/>
    </source>
</evidence>
<gene>
    <name evidence="8" type="ORF">GCM10009431_29720</name>
</gene>
<comment type="subcellular location">
    <subcellularLocation>
        <location evidence="1">Membrane</location>
        <topology evidence="1">Multi-pass membrane protein</topology>
    </subcellularLocation>
</comment>
<evidence type="ECO:0000256" key="3">
    <source>
        <dbReference type="ARBA" id="ARBA00022989"/>
    </source>
</evidence>
<dbReference type="Gene3D" id="1.10.260.40">
    <property type="entry name" value="lambda repressor-like DNA-binding domains"/>
    <property type="match status" value="1"/>
</dbReference>
<keyword evidence="5 6" id="KW-0472">Membrane</keyword>
<dbReference type="InterPro" id="IPR050807">
    <property type="entry name" value="TransReg_Diox_bact_type"/>
</dbReference>
<evidence type="ECO:0000313" key="9">
    <source>
        <dbReference type="Proteomes" id="UP001500736"/>
    </source>
</evidence>
<dbReference type="PROSITE" id="PS50943">
    <property type="entry name" value="HTH_CROC1"/>
    <property type="match status" value="1"/>
</dbReference>
<proteinExistence type="predicted"/>
<dbReference type="Pfam" id="PF09685">
    <property type="entry name" value="MamF_MmsF"/>
    <property type="match status" value="1"/>
</dbReference>
<dbReference type="Pfam" id="PF01381">
    <property type="entry name" value="HTH_3"/>
    <property type="match status" value="1"/>
</dbReference>
<name>A0ABN1JYV7_9FLAO</name>
<keyword evidence="2 6" id="KW-0812">Transmembrane</keyword>
<protein>
    <recommendedName>
        <fullName evidence="7">HTH cro/C1-type domain-containing protein</fullName>
    </recommendedName>
</protein>
<evidence type="ECO:0000256" key="4">
    <source>
        <dbReference type="ARBA" id="ARBA00023125"/>
    </source>
</evidence>
<dbReference type="SUPFAM" id="SSF47413">
    <property type="entry name" value="lambda repressor-like DNA-binding domains"/>
    <property type="match status" value="1"/>
</dbReference>
<dbReference type="InterPro" id="IPR019109">
    <property type="entry name" value="MamF_MmsF"/>
</dbReference>
<feature type="transmembrane region" description="Helical" evidence="6">
    <location>
        <begin position="163"/>
        <end position="183"/>
    </location>
</feature>